<dbReference type="OrthoDB" id="9902912at2"/>
<evidence type="ECO:0000313" key="1">
    <source>
        <dbReference type="EMBL" id="PWS31236.1"/>
    </source>
</evidence>
<evidence type="ECO:0000313" key="2">
    <source>
        <dbReference type="Proteomes" id="UP000245391"/>
    </source>
</evidence>
<dbReference type="EMBL" id="QGNY01000004">
    <property type="protein sequence ID" value="PWS31236.1"/>
    <property type="molecule type" value="Genomic_DNA"/>
</dbReference>
<proteinExistence type="predicted"/>
<comment type="caution">
    <text evidence="1">The sequence shown here is derived from an EMBL/GenBank/DDBJ whole genome shotgun (WGS) entry which is preliminary data.</text>
</comment>
<organism evidence="1 2">
    <name type="scientific">Pedobacter paludis</name>
    <dbReference type="NCBI Taxonomy" id="2203212"/>
    <lineage>
        <taxon>Bacteria</taxon>
        <taxon>Pseudomonadati</taxon>
        <taxon>Bacteroidota</taxon>
        <taxon>Sphingobacteriia</taxon>
        <taxon>Sphingobacteriales</taxon>
        <taxon>Sphingobacteriaceae</taxon>
        <taxon>Pedobacter</taxon>
    </lineage>
</organism>
<dbReference type="Proteomes" id="UP000245391">
    <property type="component" value="Unassembled WGS sequence"/>
</dbReference>
<keyword evidence="2" id="KW-1185">Reference proteome</keyword>
<sequence length="108" mass="12178">MNKEITITNHKSLKRYMLTLESDMREKKSAIKEDAKNIALGFPNRLFHHSSSLENLMNNKNVVSNPIGKLLSTVVKNTILKKSGFLVKLLGGIFAKRAGKTVEKRLLK</sequence>
<dbReference type="AlphaFoldDB" id="A0A317F195"/>
<accession>A0A317F195</accession>
<reference evidence="2" key="1">
    <citation type="submission" date="2018-05" db="EMBL/GenBank/DDBJ databases">
        <title>Pedobacter paludis sp. nov., isolated from wetland soil.</title>
        <authorList>
            <person name="Zhang Y."/>
        </authorList>
    </citation>
    <scope>NUCLEOTIDE SEQUENCE [LARGE SCALE GENOMIC DNA]</scope>
    <source>
        <strain evidence="2">R-8</strain>
    </source>
</reference>
<dbReference type="RefSeq" id="WP_109929928.1">
    <property type="nucleotide sequence ID" value="NZ_QGNY01000004.1"/>
</dbReference>
<protein>
    <submittedName>
        <fullName evidence="1">Uncharacterized protein</fullName>
    </submittedName>
</protein>
<name>A0A317F195_9SPHI</name>
<gene>
    <name evidence="1" type="ORF">DF947_11560</name>
</gene>